<evidence type="ECO:0000259" key="1">
    <source>
        <dbReference type="Pfam" id="PF18480"/>
    </source>
</evidence>
<comment type="caution">
    <text evidence="2">The sequence shown here is derived from an EMBL/GenBank/DDBJ whole genome shotgun (WGS) entry which is preliminary data.</text>
</comment>
<dbReference type="Pfam" id="PF18480">
    <property type="entry name" value="DUF5615"/>
    <property type="match status" value="1"/>
</dbReference>
<evidence type="ECO:0000313" key="3">
    <source>
        <dbReference type="Proteomes" id="UP000620046"/>
    </source>
</evidence>
<dbReference type="Proteomes" id="UP000620046">
    <property type="component" value="Unassembled WGS sequence"/>
</dbReference>
<dbReference type="EMBL" id="BMJA01000002">
    <property type="protein sequence ID" value="GGA40871.1"/>
    <property type="molecule type" value="Genomic_DNA"/>
</dbReference>
<evidence type="ECO:0000313" key="2">
    <source>
        <dbReference type="EMBL" id="GGA40871.1"/>
    </source>
</evidence>
<dbReference type="InterPro" id="IPR041049">
    <property type="entry name" value="DUF5615"/>
</dbReference>
<sequence length="176" mass="20008">MWKDLVAIALEDPCSPKEAAEVLDNLAKKAKARFYADENFPLLAAQVLRKMGGKVKTAAEANMLGFPDEAHAAYALKRKLILVTCDRDFLNQAKFPLIKCPAIFVFNFGGGSEHEIRLAFRCLDAVLKMPQFFDKWWQIDASINEWTELTRHLDGTVSRGRFRVHGGRIEQWLPED</sequence>
<gene>
    <name evidence="2" type="ORF">GCM10010981_32620</name>
</gene>
<protein>
    <recommendedName>
        <fullName evidence="1">DUF5615 domain-containing protein</fullName>
    </recommendedName>
</protein>
<reference evidence="3" key="1">
    <citation type="journal article" date="2019" name="Int. J. Syst. Evol. Microbiol.">
        <title>The Global Catalogue of Microorganisms (GCM) 10K type strain sequencing project: providing services to taxonomists for standard genome sequencing and annotation.</title>
        <authorList>
            <consortium name="The Broad Institute Genomics Platform"/>
            <consortium name="The Broad Institute Genome Sequencing Center for Infectious Disease"/>
            <person name="Wu L."/>
            <person name="Ma J."/>
        </authorList>
    </citation>
    <scope>NUCLEOTIDE SEQUENCE [LARGE SCALE GENOMIC DNA]</scope>
    <source>
        <strain evidence="3">CGMCC 1.15439</strain>
    </source>
</reference>
<name>A0ABQ1GC27_9GAMM</name>
<accession>A0ABQ1GC27</accession>
<dbReference type="InterPro" id="IPR029060">
    <property type="entry name" value="PIN-like_dom_sf"/>
</dbReference>
<proteinExistence type="predicted"/>
<keyword evidence="3" id="KW-1185">Reference proteome</keyword>
<dbReference type="RefSeq" id="WP_188795514.1">
    <property type="nucleotide sequence ID" value="NZ_BMJA01000002.1"/>
</dbReference>
<dbReference type="SUPFAM" id="SSF88723">
    <property type="entry name" value="PIN domain-like"/>
    <property type="match status" value="1"/>
</dbReference>
<organism evidence="2 3">
    <name type="scientific">Dyella nitratireducens</name>
    <dbReference type="NCBI Taxonomy" id="1849580"/>
    <lineage>
        <taxon>Bacteria</taxon>
        <taxon>Pseudomonadati</taxon>
        <taxon>Pseudomonadota</taxon>
        <taxon>Gammaproteobacteria</taxon>
        <taxon>Lysobacterales</taxon>
        <taxon>Rhodanobacteraceae</taxon>
        <taxon>Dyella</taxon>
    </lineage>
</organism>
<feature type="domain" description="DUF5615" evidence="1">
    <location>
        <begin position="33"/>
        <end position="96"/>
    </location>
</feature>